<dbReference type="RefSeq" id="WP_285723994.1">
    <property type="nucleotide sequence ID" value="NZ_BSDD01000002.1"/>
</dbReference>
<organism evidence="3 4">
    <name type="scientific">Geothrix rubra</name>
    <dbReference type="NCBI Taxonomy" id="2927977"/>
    <lineage>
        <taxon>Bacteria</taxon>
        <taxon>Pseudomonadati</taxon>
        <taxon>Acidobacteriota</taxon>
        <taxon>Holophagae</taxon>
        <taxon>Holophagales</taxon>
        <taxon>Holophagaceae</taxon>
        <taxon>Geothrix</taxon>
    </lineage>
</organism>
<feature type="transmembrane region" description="Helical" evidence="1">
    <location>
        <begin position="6"/>
        <end position="25"/>
    </location>
</feature>
<keyword evidence="1" id="KW-0812">Transmembrane</keyword>
<feature type="transmembrane region" description="Helical" evidence="1">
    <location>
        <begin position="58"/>
        <end position="80"/>
    </location>
</feature>
<feature type="transmembrane region" description="Helical" evidence="1">
    <location>
        <begin position="32"/>
        <end position="52"/>
    </location>
</feature>
<evidence type="ECO:0000259" key="2">
    <source>
        <dbReference type="Pfam" id="PF00892"/>
    </source>
</evidence>
<proteinExistence type="predicted"/>
<keyword evidence="1" id="KW-1133">Transmembrane helix</keyword>
<keyword evidence="1" id="KW-0472">Membrane</keyword>
<evidence type="ECO:0000256" key="1">
    <source>
        <dbReference type="SAM" id="Phobius"/>
    </source>
</evidence>
<evidence type="ECO:0000313" key="3">
    <source>
        <dbReference type="EMBL" id="GLH69860.1"/>
    </source>
</evidence>
<dbReference type="InterPro" id="IPR037185">
    <property type="entry name" value="EmrE-like"/>
</dbReference>
<dbReference type="Pfam" id="PF00892">
    <property type="entry name" value="EamA"/>
    <property type="match status" value="1"/>
</dbReference>
<feature type="transmembrane region" description="Helical" evidence="1">
    <location>
        <begin position="92"/>
        <end position="112"/>
    </location>
</feature>
<name>A0ABQ5Q6Y9_9BACT</name>
<feature type="domain" description="EamA" evidence="2">
    <location>
        <begin position="2"/>
        <end position="135"/>
    </location>
</feature>
<sequence>MAWLGWALAAFVFMGLGNLGMKAASQRGLSSAGVLFWVVAGELPLAVLYGMLRGRSGAPAGAVAWALGAGFATSLALVFVNESFSRGGRTAIVIGIMNANFLLVALLAFLFFREHLQPTRLVGLAATLAGLWLMAR</sequence>
<dbReference type="Proteomes" id="UP001165089">
    <property type="component" value="Unassembled WGS sequence"/>
</dbReference>
<keyword evidence="4" id="KW-1185">Reference proteome</keyword>
<gene>
    <name evidence="3" type="ORF">GETHPA_13930</name>
</gene>
<comment type="caution">
    <text evidence="3">The sequence shown here is derived from an EMBL/GenBank/DDBJ whole genome shotgun (WGS) entry which is preliminary data.</text>
</comment>
<evidence type="ECO:0000313" key="4">
    <source>
        <dbReference type="Proteomes" id="UP001165089"/>
    </source>
</evidence>
<protein>
    <recommendedName>
        <fullName evidence="2">EamA domain-containing protein</fullName>
    </recommendedName>
</protein>
<dbReference type="EMBL" id="BSDD01000002">
    <property type="protein sequence ID" value="GLH69860.1"/>
    <property type="molecule type" value="Genomic_DNA"/>
</dbReference>
<accession>A0ABQ5Q6Y9</accession>
<dbReference type="InterPro" id="IPR000620">
    <property type="entry name" value="EamA_dom"/>
</dbReference>
<dbReference type="SUPFAM" id="SSF103481">
    <property type="entry name" value="Multidrug resistance efflux transporter EmrE"/>
    <property type="match status" value="1"/>
</dbReference>
<reference evidence="3 4" key="1">
    <citation type="journal article" date="2023" name="Antonie Van Leeuwenhoek">
        <title>Mesoterricola silvestris gen. nov., sp. nov., Mesoterricola sediminis sp. nov., Geothrix oryzae sp. nov., Geothrix edaphica sp. nov., Geothrix rubra sp. nov., and Geothrix limicola sp. nov., six novel members of Acidobacteriota isolated from soils.</title>
        <authorList>
            <person name="Itoh H."/>
            <person name="Sugisawa Y."/>
            <person name="Mise K."/>
            <person name="Xu Z."/>
            <person name="Kuniyasu M."/>
            <person name="Ushijima N."/>
            <person name="Kawano K."/>
            <person name="Kobayashi E."/>
            <person name="Shiratori Y."/>
            <person name="Masuda Y."/>
            <person name="Senoo K."/>
        </authorList>
    </citation>
    <scope>NUCLEOTIDE SEQUENCE [LARGE SCALE GENOMIC DNA]</scope>
    <source>
        <strain evidence="3 4">Red803</strain>
    </source>
</reference>